<dbReference type="InterPro" id="IPR046866">
    <property type="entry name" value="FapA_N"/>
</dbReference>
<dbReference type="InterPro" id="IPR005646">
    <property type="entry name" value="FapA"/>
</dbReference>
<dbReference type="Pfam" id="PF20250">
    <property type="entry name" value="FapA_N"/>
    <property type="match status" value="1"/>
</dbReference>
<dbReference type="PANTHER" id="PTHR38032:SF1">
    <property type="entry name" value="RNA-BINDING PROTEIN KHPB N-TERMINAL DOMAIN-CONTAINING PROTEIN"/>
    <property type="match status" value="1"/>
</dbReference>
<evidence type="ECO:0000259" key="1">
    <source>
        <dbReference type="Pfam" id="PF20250"/>
    </source>
</evidence>
<organism evidence="2 3">
    <name type="scientific">Roseburia zhanii</name>
    <dbReference type="NCBI Taxonomy" id="2763064"/>
    <lineage>
        <taxon>Bacteria</taxon>
        <taxon>Bacillati</taxon>
        <taxon>Bacillota</taxon>
        <taxon>Clostridia</taxon>
        <taxon>Lachnospirales</taxon>
        <taxon>Lachnospiraceae</taxon>
        <taxon>Roseburia</taxon>
    </lineage>
</organism>
<dbReference type="PANTHER" id="PTHR38032">
    <property type="entry name" value="POLYMERASE-RELATED"/>
    <property type="match status" value="1"/>
</dbReference>
<dbReference type="InterPro" id="IPR046865">
    <property type="entry name" value="FapA_b_solenoid"/>
</dbReference>
<dbReference type="EMBL" id="JACOPH010000002">
    <property type="protein sequence ID" value="MBC5713261.1"/>
    <property type="molecule type" value="Genomic_DNA"/>
</dbReference>
<evidence type="ECO:0000313" key="3">
    <source>
        <dbReference type="Proteomes" id="UP000606720"/>
    </source>
</evidence>
<protein>
    <submittedName>
        <fullName evidence="2">DUF342 domain-containing protein</fullName>
    </submittedName>
</protein>
<feature type="domain" description="Flagellar Assembly Protein A N-terminal region" evidence="1">
    <location>
        <begin position="80"/>
        <end position="249"/>
    </location>
</feature>
<dbReference type="RefSeq" id="WP_178050724.1">
    <property type="nucleotide sequence ID" value="NZ_JACOPH010000002.1"/>
</dbReference>
<comment type="caution">
    <text evidence="2">The sequence shown here is derived from an EMBL/GenBank/DDBJ whole genome shotgun (WGS) entry which is preliminary data.</text>
</comment>
<dbReference type="Pfam" id="PF03961">
    <property type="entry name" value="FapA"/>
    <property type="match status" value="1"/>
</dbReference>
<proteinExistence type="predicted"/>
<keyword evidence="3" id="KW-1185">Reference proteome</keyword>
<sequence length="532" mass="58191">MENKNAYFIPVIKDNNLFLKFFPALEGGKALEVKEVAEYLNREGYNEVDFRMLSQAVTAKTPADVYIGDAMGNPFNEKVIISLSLDSMLVRASFYPPAETGRNITLEDIQDELAHEQIVYGIDENMVNALLREREYCTEYLIGKGTPPTIGKDAKIEYYFSTNQSLKPKHNEDGSVNYHELNIISKVEKDQLIARLIPAVPGQPGHDVFGNELKPREVQSLHLSYANNIYVSDDGTELYSEVTGHASLVQGKVFVSGVYEVPADVDNSIGNINYPGNVSVKGNVKSGFVIHADGDIVVEGVVEGAELYAGGQIIVQRGIHGMGKGLLSAKGNVVIKFIESATVRSGGYIETESIIQSKVSANTEINVSGGKGFIMGGIVRASSKISARTIGSSMGTATNVEVGIEPGKQERYAQLQQEAKELGKKIEMIRPVLINYTQKLKAGISLSADKIAFMKTQVSALKTLQGQLAPINEEMNTLRLEFMTAGRAKVEVQNVIYPGVTIKISEQSLTTKEERKYCQFVVTDGEVKAMNL</sequence>
<reference evidence="2" key="1">
    <citation type="submission" date="2020-08" db="EMBL/GenBank/DDBJ databases">
        <title>Genome public.</title>
        <authorList>
            <person name="Liu C."/>
            <person name="Sun Q."/>
        </authorList>
    </citation>
    <scope>NUCLEOTIDE SEQUENCE</scope>
    <source>
        <strain evidence="2">BX1005</strain>
    </source>
</reference>
<name>A0A923LN70_9FIRM</name>
<accession>A0A923LN70</accession>
<evidence type="ECO:0000313" key="2">
    <source>
        <dbReference type="EMBL" id="MBC5713261.1"/>
    </source>
</evidence>
<dbReference type="AlphaFoldDB" id="A0A923LN70"/>
<dbReference type="Proteomes" id="UP000606720">
    <property type="component" value="Unassembled WGS sequence"/>
</dbReference>
<gene>
    <name evidence="2" type="ORF">H8S17_03390</name>
</gene>